<keyword evidence="3" id="KW-0342">GTP-binding</keyword>
<keyword evidence="4" id="KW-0449">Lipoprotein</keyword>
<dbReference type="PROSITE" id="PS51420">
    <property type="entry name" value="RHO"/>
    <property type="match status" value="1"/>
</dbReference>
<feature type="domain" description="ABM" evidence="6">
    <location>
        <begin position="6"/>
        <end position="94"/>
    </location>
</feature>
<gene>
    <name evidence="7" type="ORF">PVAR5_0786</name>
</gene>
<dbReference type="Pfam" id="PF00071">
    <property type="entry name" value="Ras"/>
    <property type="match status" value="1"/>
</dbReference>
<dbReference type="InterPro" id="IPR001806">
    <property type="entry name" value="Small_GTPase"/>
</dbReference>
<keyword evidence="8" id="KW-1185">Reference proteome</keyword>
<dbReference type="Pfam" id="PF03992">
    <property type="entry name" value="ABM"/>
    <property type="match status" value="1"/>
</dbReference>
<evidence type="ECO:0000313" key="7">
    <source>
        <dbReference type="EMBL" id="GAD92197.1"/>
    </source>
</evidence>
<dbReference type="InParanoid" id="V5FUB9"/>
<organism evidence="7 8">
    <name type="scientific">Byssochlamys spectabilis (strain No. 5 / NBRC 109023)</name>
    <name type="common">Paecilomyces variotii</name>
    <dbReference type="NCBI Taxonomy" id="1356009"/>
    <lineage>
        <taxon>Eukaryota</taxon>
        <taxon>Fungi</taxon>
        <taxon>Dikarya</taxon>
        <taxon>Ascomycota</taxon>
        <taxon>Pezizomycotina</taxon>
        <taxon>Eurotiomycetes</taxon>
        <taxon>Eurotiomycetidae</taxon>
        <taxon>Eurotiales</taxon>
        <taxon>Thermoascaceae</taxon>
        <taxon>Paecilomyces</taxon>
    </lineage>
</organism>
<evidence type="ECO:0000259" key="6">
    <source>
        <dbReference type="PROSITE" id="PS51725"/>
    </source>
</evidence>
<sequence>MATEEIHIVATFYPQPGKADELIAIGKATAEKVHANEPDALMYYAFKVQDKDEVVFVEKYKNKAAVDGHVKTEHFQQLAAQVSGLSTKPFELKVGTYAFGFGDTLGFCFASDDLVCIISSTSTYRYPSHICIQKVTLILYDHPDKMASGPATQSLKCVVTGDGAVGKTCLLISYTTNAFPGEYIPTVFDNYSASVMVDGRPISLGLWDTAGQEDYDRLRPLSYPQTDVFLICFSIVSPPSFDNVKAKWYPEIEHHAPNVPKILVGTKLDLREDKATTEALRSKRMEPVSYEQALAVAKEIKAHKYLECSALTQRNLKSVFDEAIRAVLNPRPAAKPKSKKCLIL</sequence>
<dbReference type="GO" id="GO:0003924">
    <property type="term" value="F:GTPase activity"/>
    <property type="evidence" value="ECO:0007669"/>
    <property type="project" value="InterPro"/>
</dbReference>
<dbReference type="HOGENOM" id="CLU_041217_21_0_1"/>
<evidence type="ECO:0000256" key="1">
    <source>
        <dbReference type="ARBA" id="ARBA00022481"/>
    </source>
</evidence>
<dbReference type="PROSITE" id="PS51421">
    <property type="entry name" value="RAS"/>
    <property type="match status" value="1"/>
</dbReference>
<dbReference type="SMART" id="SM00174">
    <property type="entry name" value="RHO"/>
    <property type="match status" value="1"/>
</dbReference>
<comment type="caution">
    <text evidence="7">The sequence shown here is derived from an EMBL/GenBank/DDBJ whole genome shotgun (WGS) entry which is preliminary data.</text>
</comment>
<dbReference type="PRINTS" id="PR00449">
    <property type="entry name" value="RASTRNSFRMNG"/>
</dbReference>
<evidence type="ECO:0000313" key="8">
    <source>
        <dbReference type="Proteomes" id="UP000018001"/>
    </source>
</evidence>
<keyword evidence="2" id="KW-0547">Nucleotide-binding</keyword>
<dbReference type="eggNOG" id="KOG0393">
    <property type="taxonomic scope" value="Eukaryota"/>
</dbReference>
<dbReference type="Proteomes" id="UP000018001">
    <property type="component" value="Unassembled WGS sequence"/>
</dbReference>
<dbReference type="SUPFAM" id="SSF54909">
    <property type="entry name" value="Dimeric alpha+beta barrel"/>
    <property type="match status" value="1"/>
</dbReference>
<evidence type="ECO:0000256" key="5">
    <source>
        <dbReference type="ARBA" id="ARBA00023289"/>
    </source>
</evidence>
<accession>V5FUB9</accession>
<evidence type="ECO:0000256" key="4">
    <source>
        <dbReference type="ARBA" id="ARBA00023288"/>
    </source>
</evidence>
<dbReference type="InterPro" id="IPR003578">
    <property type="entry name" value="Small_GTPase_Rho"/>
</dbReference>
<protein>
    <submittedName>
        <fullName evidence="7">Rho GTPase Rac, putative</fullName>
    </submittedName>
</protein>
<dbReference type="InterPro" id="IPR027417">
    <property type="entry name" value="P-loop_NTPase"/>
</dbReference>
<dbReference type="EMBL" id="BAUL01000020">
    <property type="protein sequence ID" value="GAD92197.1"/>
    <property type="molecule type" value="Genomic_DNA"/>
</dbReference>
<dbReference type="SUPFAM" id="SSF52540">
    <property type="entry name" value="P-loop containing nucleoside triphosphate hydrolases"/>
    <property type="match status" value="1"/>
</dbReference>
<dbReference type="OrthoDB" id="8830751at2759"/>
<dbReference type="PROSITE" id="PS51419">
    <property type="entry name" value="RAB"/>
    <property type="match status" value="1"/>
</dbReference>
<dbReference type="SMART" id="SM00173">
    <property type="entry name" value="RAS"/>
    <property type="match status" value="1"/>
</dbReference>
<keyword evidence="5" id="KW-0636">Prenylation</keyword>
<dbReference type="PANTHER" id="PTHR24072">
    <property type="entry name" value="RHO FAMILY GTPASE"/>
    <property type="match status" value="1"/>
</dbReference>
<dbReference type="Gene3D" id="3.40.50.300">
    <property type="entry name" value="P-loop containing nucleotide triphosphate hydrolases"/>
    <property type="match status" value="1"/>
</dbReference>
<evidence type="ECO:0000256" key="2">
    <source>
        <dbReference type="ARBA" id="ARBA00022741"/>
    </source>
</evidence>
<dbReference type="InterPro" id="IPR005225">
    <property type="entry name" value="Small_GTP-bd"/>
</dbReference>
<dbReference type="PROSITE" id="PS51725">
    <property type="entry name" value="ABM"/>
    <property type="match status" value="1"/>
</dbReference>
<dbReference type="AlphaFoldDB" id="V5FUB9"/>
<dbReference type="InterPro" id="IPR007138">
    <property type="entry name" value="ABM_dom"/>
</dbReference>
<dbReference type="InterPro" id="IPR011008">
    <property type="entry name" value="Dimeric_a/b-barrel"/>
</dbReference>
<dbReference type="GO" id="GO:0007264">
    <property type="term" value="P:small GTPase-mediated signal transduction"/>
    <property type="evidence" value="ECO:0007669"/>
    <property type="project" value="InterPro"/>
</dbReference>
<dbReference type="Gene3D" id="3.30.70.100">
    <property type="match status" value="1"/>
</dbReference>
<name>V5FUB9_BYSSN</name>
<dbReference type="SMART" id="SM00175">
    <property type="entry name" value="RAB"/>
    <property type="match status" value="1"/>
</dbReference>
<dbReference type="GO" id="GO:0005525">
    <property type="term" value="F:GTP binding"/>
    <property type="evidence" value="ECO:0007669"/>
    <property type="project" value="UniProtKB-KW"/>
</dbReference>
<evidence type="ECO:0000256" key="3">
    <source>
        <dbReference type="ARBA" id="ARBA00023134"/>
    </source>
</evidence>
<reference evidence="8" key="1">
    <citation type="journal article" date="2014" name="Genome Announc.">
        <title>Draft genome sequence of the formaldehyde-resistant fungus Byssochlamys spectabilis No. 5 (anamorph Paecilomyces variotii No. 5) (NBRC109023).</title>
        <authorList>
            <person name="Oka T."/>
            <person name="Ekino K."/>
            <person name="Fukuda K."/>
            <person name="Nomura Y."/>
        </authorList>
    </citation>
    <scope>NUCLEOTIDE SEQUENCE [LARGE SCALE GENOMIC DNA]</scope>
    <source>
        <strain evidence="8">No. 5 / NBRC 109023</strain>
    </source>
</reference>
<proteinExistence type="predicted"/>
<dbReference type="FunFam" id="3.40.50.300:FF:000088">
    <property type="entry name" value="Ras-related C3 botulinum toxin substrate 1"/>
    <property type="match status" value="1"/>
</dbReference>
<dbReference type="SMART" id="SM00176">
    <property type="entry name" value="RAN"/>
    <property type="match status" value="1"/>
</dbReference>
<dbReference type="NCBIfam" id="TIGR00231">
    <property type="entry name" value="small_GTP"/>
    <property type="match status" value="1"/>
</dbReference>
<keyword evidence="1" id="KW-0488">Methylation</keyword>